<dbReference type="PANTHER" id="PTHR42937">
    <property type="match status" value="1"/>
</dbReference>
<evidence type="ECO:0000259" key="3">
    <source>
        <dbReference type="Pfam" id="PF00291"/>
    </source>
</evidence>
<dbReference type="EMBL" id="LOWA01000034">
    <property type="protein sequence ID" value="KVE26450.1"/>
    <property type="molecule type" value="Genomic_DNA"/>
</dbReference>
<accession>A0A103E171</accession>
<dbReference type="SUPFAM" id="SSF53686">
    <property type="entry name" value="Tryptophan synthase beta subunit-like PLP-dependent enzymes"/>
    <property type="match status" value="1"/>
</dbReference>
<dbReference type="PANTHER" id="PTHR42937:SF1">
    <property type="entry name" value="DIAMINOPROPIONATE AMMONIA-LYASE"/>
    <property type="match status" value="1"/>
</dbReference>
<dbReference type="RefSeq" id="WP_059518257.1">
    <property type="nucleotide sequence ID" value="NZ_LOWA01000034.1"/>
</dbReference>
<comment type="cofactor">
    <cofactor evidence="1">
        <name>pyridoxal 5'-phosphate</name>
        <dbReference type="ChEBI" id="CHEBI:597326"/>
    </cofactor>
</comment>
<evidence type="ECO:0000313" key="4">
    <source>
        <dbReference type="EMBL" id="KVE26450.1"/>
    </source>
</evidence>
<name>A0A103E171_9BURK</name>
<organism evidence="4 5">
    <name type="scientific">Burkholderia singularis</name>
    <dbReference type="NCBI Taxonomy" id="1503053"/>
    <lineage>
        <taxon>Bacteria</taxon>
        <taxon>Pseudomonadati</taxon>
        <taxon>Pseudomonadota</taxon>
        <taxon>Betaproteobacteria</taxon>
        <taxon>Burkholderiales</taxon>
        <taxon>Burkholderiaceae</taxon>
        <taxon>Burkholderia</taxon>
        <taxon>pseudomallei group</taxon>
    </lineage>
</organism>
<dbReference type="GO" id="GO:0030170">
    <property type="term" value="F:pyridoxal phosphate binding"/>
    <property type="evidence" value="ECO:0007669"/>
    <property type="project" value="InterPro"/>
</dbReference>
<keyword evidence="2" id="KW-0663">Pyridoxal phosphate</keyword>
<sequence length="409" mass="43456">MLFANPQSSRIAYPEELRRLLNIESAHECGAWLSHWDQISRGATPLRDLPDAAARLGIARLSVKDESQRSPLASFKALGAPIALMRAIMREPQARDIEPRALIMGRYAPRLANLTVICATDGNHGRSLAAAAQAIGCQCVIVLHANVDIERERAIAGYGARIVRIDGNYDESVEHAARLAAMNGWQVISDTSYEGYEIIARDVMQGYGVIAAEIVAQPRGEPGRPAFTHVFLQGGVGGLAAGVASYLWERYGAARPNCIVVEPRQADCLYQSAIAGHAAKASGSIDSIMAGLACGEASPLAWRVLARCIDHFMTIDDDDAIAAMRSLAAGSARDVPLVAGESGAAGYAGVATLMRDSELARAAGLGVHSHVLVINTEGASAPGVYRQLVGESAEAVAARQRAWVRRTPC</sequence>
<evidence type="ECO:0000256" key="2">
    <source>
        <dbReference type="ARBA" id="ARBA00022898"/>
    </source>
</evidence>
<dbReference type="InterPro" id="IPR036052">
    <property type="entry name" value="TrpB-like_PALP_sf"/>
</dbReference>
<proteinExistence type="predicted"/>
<dbReference type="Gene3D" id="3.40.50.1100">
    <property type="match status" value="2"/>
</dbReference>
<protein>
    <submittedName>
        <fullName evidence="4">PLP-dependent lyase/thiolase</fullName>
    </submittedName>
</protein>
<dbReference type="Proteomes" id="UP000062788">
    <property type="component" value="Unassembled WGS sequence"/>
</dbReference>
<feature type="domain" description="Tryptophan synthase beta chain-like PALP" evidence="3">
    <location>
        <begin position="41"/>
        <end position="362"/>
    </location>
</feature>
<evidence type="ECO:0000313" key="5">
    <source>
        <dbReference type="Proteomes" id="UP000062788"/>
    </source>
</evidence>
<dbReference type="AlphaFoldDB" id="A0A103E171"/>
<keyword evidence="5" id="KW-1185">Reference proteome</keyword>
<keyword evidence="4" id="KW-0456">Lyase</keyword>
<reference evidence="4 5" key="1">
    <citation type="submission" date="2015-11" db="EMBL/GenBank/DDBJ databases">
        <title>Expanding the genomic diversity of Burkholderia species for the development of highly accurate diagnostics.</title>
        <authorList>
            <person name="Sahl J."/>
            <person name="Keim P."/>
            <person name="Wagner D."/>
        </authorList>
    </citation>
    <scope>NUCLEOTIDE SEQUENCE [LARGE SCALE GENOMIC DNA]</scope>
    <source>
        <strain evidence="4 5">TSV85</strain>
    </source>
</reference>
<dbReference type="GO" id="GO:0008838">
    <property type="term" value="F:diaminopropionate ammonia-lyase activity"/>
    <property type="evidence" value="ECO:0007669"/>
    <property type="project" value="InterPro"/>
</dbReference>
<dbReference type="InterPro" id="IPR001926">
    <property type="entry name" value="TrpB-like_PALP"/>
</dbReference>
<dbReference type="NCBIfam" id="NF006058">
    <property type="entry name" value="PRK08206.1"/>
    <property type="match status" value="1"/>
</dbReference>
<evidence type="ECO:0000256" key="1">
    <source>
        <dbReference type="ARBA" id="ARBA00001933"/>
    </source>
</evidence>
<comment type="caution">
    <text evidence="4">The sequence shown here is derived from an EMBL/GenBank/DDBJ whole genome shotgun (WGS) entry which is preliminary data.</text>
</comment>
<dbReference type="Pfam" id="PF00291">
    <property type="entry name" value="PALP"/>
    <property type="match status" value="1"/>
</dbReference>
<dbReference type="InterPro" id="IPR010081">
    <property type="entry name" value="DiNH2opropionate_NH3_lyase"/>
</dbReference>
<gene>
    <name evidence="4" type="ORF">WS67_16455</name>
</gene>
<dbReference type="OrthoDB" id="34584at2"/>
<dbReference type="NCBIfam" id="TIGR01747">
    <property type="entry name" value="diampropi_NH3ly"/>
    <property type="match status" value="1"/>
</dbReference>